<dbReference type="Gene3D" id="3.40.50.1820">
    <property type="entry name" value="alpha/beta hydrolase"/>
    <property type="match status" value="1"/>
</dbReference>
<dbReference type="PROSITE" id="PS00941">
    <property type="entry name" value="CARBOXYLESTERASE_B_2"/>
    <property type="match status" value="1"/>
</dbReference>
<dbReference type="SUPFAM" id="SSF53474">
    <property type="entry name" value="alpha/beta-Hydrolases"/>
    <property type="match status" value="1"/>
</dbReference>
<feature type="domain" description="Carboxylesterase type B" evidence="5">
    <location>
        <begin position="20"/>
        <end position="263"/>
    </location>
</feature>
<dbReference type="PANTHER" id="PTHR11559">
    <property type="entry name" value="CARBOXYLESTERASE"/>
    <property type="match status" value="1"/>
</dbReference>
<feature type="signal peptide" evidence="4">
    <location>
        <begin position="1"/>
        <end position="18"/>
    </location>
</feature>
<evidence type="ECO:0000256" key="2">
    <source>
        <dbReference type="ARBA" id="ARBA00022487"/>
    </source>
</evidence>
<sequence>MKQLPILLAIVYIHGISCDQPLVITKSGAVLGNFQKTSDGTQINEFLGIPFAAPPIYKLRYEKPQPSTPWTLPVNATKYSKGCIPCVNYDPSQVDLYSEDCLYLNVWSPNLQGQLPVFFFIHGGAYETGRAGDYTAEAFRENFVRRGIVVVSIQYRLGQLGFLTLNDSVITPNLGLWDQTAALQWVQDNIGRFGGNNKRVTLYGQSAGSQSIAQLALSPKTQALFQQTIQMSGSTIGAAPRGANTLEFSKNWTTRLGCDVQKNDYKSWAFSLQIM</sequence>
<name>A0AAF3FIQ1_9BILA</name>
<dbReference type="InterPro" id="IPR050309">
    <property type="entry name" value="Type-B_Carboxylest/Lipase"/>
</dbReference>
<comment type="similarity">
    <text evidence="1 4">Belongs to the type-B carboxylesterase/lipase family.</text>
</comment>
<dbReference type="InterPro" id="IPR029058">
    <property type="entry name" value="AB_hydrolase_fold"/>
</dbReference>
<dbReference type="InterPro" id="IPR019826">
    <property type="entry name" value="Carboxylesterase_B_AS"/>
</dbReference>
<keyword evidence="3 4" id="KW-0378">Hydrolase</keyword>
<keyword evidence="6" id="KW-1185">Reference proteome</keyword>
<feature type="chain" id="PRO_5041774702" description="Carboxylic ester hydrolase" evidence="4">
    <location>
        <begin position="19"/>
        <end position="275"/>
    </location>
</feature>
<dbReference type="GO" id="GO:0052689">
    <property type="term" value="F:carboxylic ester hydrolase activity"/>
    <property type="evidence" value="ECO:0007669"/>
    <property type="project" value="UniProtKB-KW"/>
</dbReference>
<dbReference type="EC" id="3.1.1.-" evidence="4"/>
<evidence type="ECO:0000256" key="3">
    <source>
        <dbReference type="ARBA" id="ARBA00022801"/>
    </source>
</evidence>
<dbReference type="Pfam" id="PF00135">
    <property type="entry name" value="COesterase"/>
    <property type="match status" value="1"/>
</dbReference>
<dbReference type="WBParaSite" id="MBELARI_LOCUS5950">
    <property type="protein sequence ID" value="MBELARI_LOCUS5950"/>
    <property type="gene ID" value="MBELARI_LOCUS5950"/>
</dbReference>
<dbReference type="Proteomes" id="UP000887575">
    <property type="component" value="Unassembled WGS sequence"/>
</dbReference>
<protein>
    <recommendedName>
        <fullName evidence="4">Carboxylic ester hydrolase</fullName>
        <ecNumber evidence="4">3.1.1.-</ecNumber>
    </recommendedName>
</protein>
<evidence type="ECO:0000256" key="4">
    <source>
        <dbReference type="RuleBase" id="RU361235"/>
    </source>
</evidence>
<organism evidence="6 7">
    <name type="scientific">Mesorhabditis belari</name>
    <dbReference type="NCBI Taxonomy" id="2138241"/>
    <lineage>
        <taxon>Eukaryota</taxon>
        <taxon>Metazoa</taxon>
        <taxon>Ecdysozoa</taxon>
        <taxon>Nematoda</taxon>
        <taxon>Chromadorea</taxon>
        <taxon>Rhabditida</taxon>
        <taxon>Rhabditina</taxon>
        <taxon>Rhabditomorpha</taxon>
        <taxon>Rhabditoidea</taxon>
        <taxon>Rhabditidae</taxon>
        <taxon>Mesorhabditinae</taxon>
        <taxon>Mesorhabditis</taxon>
    </lineage>
</organism>
<evidence type="ECO:0000313" key="7">
    <source>
        <dbReference type="WBParaSite" id="MBELARI_LOCUS5950"/>
    </source>
</evidence>
<evidence type="ECO:0000259" key="5">
    <source>
        <dbReference type="Pfam" id="PF00135"/>
    </source>
</evidence>
<dbReference type="AlphaFoldDB" id="A0AAF3FIQ1"/>
<evidence type="ECO:0000313" key="6">
    <source>
        <dbReference type="Proteomes" id="UP000887575"/>
    </source>
</evidence>
<proteinExistence type="inferred from homology"/>
<reference evidence="7" key="1">
    <citation type="submission" date="2024-02" db="UniProtKB">
        <authorList>
            <consortium name="WormBaseParasite"/>
        </authorList>
    </citation>
    <scope>IDENTIFICATION</scope>
</reference>
<dbReference type="InterPro" id="IPR002018">
    <property type="entry name" value="CarbesteraseB"/>
</dbReference>
<dbReference type="InterPro" id="IPR019819">
    <property type="entry name" value="Carboxylesterase_B_CS"/>
</dbReference>
<evidence type="ECO:0000256" key="1">
    <source>
        <dbReference type="ARBA" id="ARBA00005964"/>
    </source>
</evidence>
<keyword evidence="4" id="KW-0732">Signal</keyword>
<keyword evidence="2" id="KW-0719">Serine esterase</keyword>
<dbReference type="PROSITE" id="PS00122">
    <property type="entry name" value="CARBOXYLESTERASE_B_1"/>
    <property type="match status" value="1"/>
</dbReference>
<accession>A0AAF3FIQ1</accession>